<comment type="caution">
    <text evidence="2">The sequence shown here is derived from an EMBL/GenBank/DDBJ whole genome shotgun (WGS) entry which is preliminary data.</text>
</comment>
<proteinExistence type="predicted"/>
<feature type="chain" id="PRO_5047036042" evidence="1">
    <location>
        <begin position="25"/>
        <end position="175"/>
    </location>
</feature>
<name>A0ABY2UJS5_9GAMM</name>
<keyword evidence="1" id="KW-0732">Signal</keyword>
<evidence type="ECO:0000256" key="1">
    <source>
        <dbReference type="SAM" id="SignalP"/>
    </source>
</evidence>
<protein>
    <submittedName>
        <fullName evidence="2">DUF2271 domain-containing protein</fullName>
    </submittedName>
</protein>
<organism evidence="2 3">
    <name type="scientific">Microbulbifer harenosus</name>
    <dbReference type="NCBI Taxonomy" id="2576840"/>
    <lineage>
        <taxon>Bacteria</taxon>
        <taxon>Pseudomonadati</taxon>
        <taxon>Pseudomonadota</taxon>
        <taxon>Gammaproteobacteria</taxon>
        <taxon>Cellvibrionales</taxon>
        <taxon>Microbulbiferaceae</taxon>
        <taxon>Microbulbifer</taxon>
    </lineage>
</organism>
<dbReference type="EMBL" id="VANI01000006">
    <property type="protein sequence ID" value="TLM78454.1"/>
    <property type="molecule type" value="Genomic_DNA"/>
</dbReference>
<dbReference type="Proteomes" id="UP000306791">
    <property type="component" value="Unassembled WGS sequence"/>
</dbReference>
<dbReference type="InterPro" id="IPR014469">
    <property type="entry name" value="DUF2271"/>
</dbReference>
<sequence>MKLFGKLAAAVLIAGSCIAGTAQAETLQVNIEIPRLNVAEYHKPYVAVWLEDEARNATQIAVWYDLEMRNNEGEKWLKDLRQWWRRGGRSLDVPVDGITSATYGPGEHALEVAIAESDLAKLAPGKYRLRVEAAREVGGRELVEIPLTWPLEKSSLPLSARGEEELGSIRIAVLP</sequence>
<evidence type="ECO:0000313" key="3">
    <source>
        <dbReference type="Proteomes" id="UP000306791"/>
    </source>
</evidence>
<dbReference type="PROSITE" id="PS51257">
    <property type="entry name" value="PROKAR_LIPOPROTEIN"/>
    <property type="match status" value="1"/>
</dbReference>
<accession>A0ABY2UJS5</accession>
<evidence type="ECO:0000313" key="2">
    <source>
        <dbReference type="EMBL" id="TLM78454.1"/>
    </source>
</evidence>
<reference evidence="2 3" key="1">
    <citation type="submission" date="2019-05" db="EMBL/GenBank/DDBJ databases">
        <title>Microbulbifer harenosus sp. nov., an alginate-degrading bacterium isolated from coastal sand.</title>
        <authorList>
            <person name="Huang H."/>
            <person name="Mo K."/>
            <person name="Bao S."/>
        </authorList>
    </citation>
    <scope>NUCLEOTIDE SEQUENCE [LARGE SCALE GENOMIC DNA]</scope>
    <source>
        <strain evidence="2 3">HB161719</strain>
    </source>
</reference>
<gene>
    <name evidence="2" type="ORF">FDY93_05940</name>
</gene>
<keyword evidence="3" id="KW-1185">Reference proteome</keyword>
<feature type="signal peptide" evidence="1">
    <location>
        <begin position="1"/>
        <end position="24"/>
    </location>
</feature>
<dbReference type="PIRSF" id="PIRSF014995">
    <property type="entry name" value="UCP014995"/>
    <property type="match status" value="1"/>
</dbReference>
<dbReference type="Pfam" id="PF10029">
    <property type="entry name" value="DUF2271"/>
    <property type="match status" value="1"/>
</dbReference>